<keyword evidence="1" id="KW-0472">Membrane</keyword>
<organism evidence="2 3">
    <name type="scientific">Thioalkalivibrio denitrificans</name>
    <dbReference type="NCBI Taxonomy" id="108003"/>
    <lineage>
        <taxon>Bacteria</taxon>
        <taxon>Pseudomonadati</taxon>
        <taxon>Pseudomonadota</taxon>
        <taxon>Gammaproteobacteria</taxon>
        <taxon>Chromatiales</taxon>
        <taxon>Ectothiorhodospiraceae</taxon>
        <taxon>Thioalkalivibrio</taxon>
    </lineage>
</organism>
<evidence type="ECO:0000313" key="2">
    <source>
        <dbReference type="EMBL" id="OOG26787.1"/>
    </source>
</evidence>
<dbReference type="EMBL" id="MVBK01000026">
    <property type="protein sequence ID" value="OOG26787.1"/>
    <property type="molecule type" value="Genomic_DNA"/>
</dbReference>
<dbReference type="NCBIfam" id="TIGR02532">
    <property type="entry name" value="IV_pilin_GFxxxE"/>
    <property type="match status" value="1"/>
</dbReference>
<sequence>MNARQGGFTLIELIMVIVILGALAVIALPRYIDLQSEAEVASADGVLGAAQAAAAINFAGNLLGAGGAAITNGTTLMAAMSPAPSGWVADGANICRDSNDDGECGGETYVITVDSAETTTDPAVLTASW</sequence>
<dbReference type="RefSeq" id="WP_077277963.1">
    <property type="nucleotide sequence ID" value="NZ_MVBK01000026.1"/>
</dbReference>
<reference evidence="2 3" key="1">
    <citation type="submission" date="2017-02" db="EMBL/GenBank/DDBJ databases">
        <title>Genomic diversity within the haloalkaliphilic genus Thioalkalivibrio.</title>
        <authorList>
            <person name="Ahn A.-C."/>
            <person name="Meier-Kolthoff J."/>
            <person name="Overmars L."/>
            <person name="Richter M."/>
            <person name="Woyke T."/>
            <person name="Sorokin D.Y."/>
            <person name="Muyzer G."/>
        </authorList>
    </citation>
    <scope>NUCLEOTIDE SEQUENCE [LARGE SCALE GENOMIC DNA]</scope>
    <source>
        <strain evidence="2 3">ALJD</strain>
    </source>
</reference>
<comment type="caution">
    <text evidence="2">The sequence shown here is derived from an EMBL/GenBank/DDBJ whole genome shotgun (WGS) entry which is preliminary data.</text>
</comment>
<dbReference type="Pfam" id="PF07963">
    <property type="entry name" value="N_methyl"/>
    <property type="match status" value="1"/>
</dbReference>
<protein>
    <submittedName>
        <fullName evidence="2">Prepilin-type N-terminal cleavage/methylation domain-containing protein</fullName>
    </submittedName>
</protein>
<name>A0A1V3NNV8_9GAMM</name>
<accession>A0A1V3NNV8</accession>
<gene>
    <name evidence="2" type="ORF">B1C78_04580</name>
</gene>
<dbReference type="STRING" id="108003.B1C78_04580"/>
<dbReference type="AlphaFoldDB" id="A0A1V3NNV8"/>
<evidence type="ECO:0000256" key="1">
    <source>
        <dbReference type="SAM" id="Phobius"/>
    </source>
</evidence>
<keyword evidence="1" id="KW-0812">Transmembrane</keyword>
<dbReference type="InterPro" id="IPR012902">
    <property type="entry name" value="N_methyl_site"/>
</dbReference>
<proteinExistence type="predicted"/>
<dbReference type="SUPFAM" id="SSF54523">
    <property type="entry name" value="Pili subunits"/>
    <property type="match status" value="1"/>
</dbReference>
<keyword evidence="3" id="KW-1185">Reference proteome</keyword>
<feature type="transmembrane region" description="Helical" evidence="1">
    <location>
        <begin position="6"/>
        <end position="28"/>
    </location>
</feature>
<evidence type="ECO:0000313" key="3">
    <source>
        <dbReference type="Proteomes" id="UP000189462"/>
    </source>
</evidence>
<keyword evidence="1" id="KW-1133">Transmembrane helix</keyword>
<dbReference type="PROSITE" id="PS00409">
    <property type="entry name" value="PROKAR_NTER_METHYL"/>
    <property type="match status" value="1"/>
</dbReference>
<dbReference type="Proteomes" id="UP000189462">
    <property type="component" value="Unassembled WGS sequence"/>
</dbReference>
<dbReference type="InterPro" id="IPR045584">
    <property type="entry name" value="Pilin-like"/>
</dbReference>
<dbReference type="Gene3D" id="3.30.700.10">
    <property type="entry name" value="Glycoprotein, Type 4 Pilin"/>
    <property type="match status" value="1"/>
</dbReference>
<dbReference type="OrthoDB" id="5786415at2"/>